<dbReference type="AlphaFoldDB" id="A0A4Q8L906"/>
<comment type="caution">
    <text evidence="1">The sequence shown here is derived from an EMBL/GenBank/DDBJ whole genome shotgun (WGS) entry which is preliminary data.</text>
</comment>
<name>A0A4Q8L906_9GAMM</name>
<protein>
    <submittedName>
        <fullName evidence="1">Uncharacterized protein</fullName>
    </submittedName>
</protein>
<organism evidence="1 2">
    <name type="scientific">Pseudoxanthomonas winnipegensis</name>
    <dbReference type="NCBI Taxonomy" id="2480810"/>
    <lineage>
        <taxon>Bacteria</taxon>
        <taxon>Pseudomonadati</taxon>
        <taxon>Pseudomonadota</taxon>
        <taxon>Gammaproteobacteria</taxon>
        <taxon>Lysobacterales</taxon>
        <taxon>Lysobacteraceae</taxon>
        <taxon>Pseudoxanthomonas</taxon>
    </lineage>
</organism>
<gene>
    <name evidence="1" type="ORF">EA661_18925</name>
</gene>
<sequence length="76" mass="8192">MTALPPDTSPQLEAMLQALEQALPALVAAHPAPGDFWNAFMLRLDEIEACAPRELDLTARLNAMLAPHGMRIAVAD</sequence>
<evidence type="ECO:0000313" key="2">
    <source>
        <dbReference type="Proteomes" id="UP000291286"/>
    </source>
</evidence>
<dbReference type="EMBL" id="SHMB01000011">
    <property type="protein sequence ID" value="TAA24764.1"/>
    <property type="molecule type" value="Genomic_DNA"/>
</dbReference>
<evidence type="ECO:0000313" key="1">
    <source>
        <dbReference type="EMBL" id="TAA24764.1"/>
    </source>
</evidence>
<proteinExistence type="predicted"/>
<accession>A0A4Q8L906</accession>
<dbReference type="Proteomes" id="UP000291286">
    <property type="component" value="Unassembled WGS sequence"/>
</dbReference>
<dbReference type="RefSeq" id="WP_130521652.1">
    <property type="nucleotide sequence ID" value="NZ_SHMA01000011.1"/>
</dbReference>
<reference evidence="1 2" key="1">
    <citation type="submission" date="2019-02" db="EMBL/GenBank/DDBJ databases">
        <title>WGS of Pseudoxanthomonas species novum from clinical isolates.</title>
        <authorList>
            <person name="Bernier A.-M."/>
            <person name="Bernard K."/>
            <person name="Vachon A."/>
        </authorList>
    </citation>
    <scope>NUCLEOTIDE SEQUENCE [LARGE SCALE GENOMIC DNA]</scope>
    <source>
        <strain evidence="1 2">NML171202</strain>
    </source>
</reference>